<keyword evidence="1" id="KW-0732">Signal</keyword>
<dbReference type="Proteomes" id="UP000256373">
    <property type="component" value="Unassembled WGS sequence"/>
</dbReference>
<dbReference type="Pfam" id="PF07715">
    <property type="entry name" value="Plug"/>
    <property type="match status" value="1"/>
</dbReference>
<sequence>MDQMKNILALLVCSGLILTAGAELKAQTDTTQSNIIVVAPPAETVPVAFKRQNPEQITGAVTVLDAAAINKFDNNIWLSSVLSGRTLGMLGNNSIRGVGIGIDVGDLTGSGLSSGNAMLFIVDGLPRDIEGLRLSEVESITVLKDVNASILYGTAAVNGVVLITTKRGKADRPTANVILNYGLSTPRQLPKFLNSADYMTLFNRARANDGLTPQFTDAVIENHRSGNPYRYPSTDYYSDEFLRPFKTYHDVVTEFSGGDDNAKFYTNVGWNSTGGLLNFGEGANARNNLFNVRGNVDLKVNRLIRTSIDAAAFYGSNQQQRSNYWDRARTIRPHEYTPLLPISLIDPSLELLGSRKNDVNGMYLLGGNTSFLTTPFGDTYAAGVLQTIYRKFTFNNRIDFDLSDVTPGLSAHTNISFDFFNGYTQTIANEYSVYTPTWAANEDRIIGLTQHGRDTRPGTQIVGGSLFRRRVGFYGQFRYDRAFNDVHRFSANLLGFGNSFKENGVFQAMTNAHIGFQAAYAYDDKYIIDFSSNYANSTRLAPGNRTGFSPSVGLSWMLNKEGFLSSVKAIDYLKLRVSAGMIKSDLPISDYFFYDNRYGNSGSYNWYEGTRSRNGVVSNWSSNNNLDFARKNEINLGIDGLFLNKAVGVQANVFYNYYNNLVVRPNVEYPSFYNDFVGYENFEADKYTGAELGLTYNKSIGNWSFFAGANMLYVTSKRHIVNELYDNAYQNRAGRPRDAYYGIRSVGYFKDQADIDASPVHTFGTVRPGDLKYQDQNNDGIINANDEVYLGRWQSPFSGGLQLKAGYKNLSLFVLGEGRAGATAFRENNYFWVDGNKKYSEVVLGSWTPETAETATYPRLSSQTSTNNFRRSNYWQYSTNYFQVRRVQLTYTLQETAAKKILMSSMDIFANASDLFQFAKYRLERDVRVGSEPVYRTYSLGIRANF</sequence>
<dbReference type="SUPFAM" id="SSF56935">
    <property type="entry name" value="Porins"/>
    <property type="match status" value="1"/>
</dbReference>
<accession>A0A3D8YH18</accession>
<organism evidence="3 4">
    <name type="scientific">Dyadobacter luteus</name>
    <dbReference type="NCBI Taxonomy" id="2259619"/>
    <lineage>
        <taxon>Bacteria</taxon>
        <taxon>Pseudomonadati</taxon>
        <taxon>Bacteroidota</taxon>
        <taxon>Cytophagia</taxon>
        <taxon>Cytophagales</taxon>
        <taxon>Spirosomataceae</taxon>
        <taxon>Dyadobacter</taxon>
    </lineage>
</organism>
<feature type="chain" id="PRO_5017692376" description="TonB-dependent receptor plug domain-containing protein" evidence="1">
    <location>
        <begin position="23"/>
        <end position="946"/>
    </location>
</feature>
<keyword evidence="4" id="KW-1185">Reference proteome</keyword>
<proteinExistence type="predicted"/>
<protein>
    <recommendedName>
        <fullName evidence="2">TonB-dependent receptor plug domain-containing protein</fullName>
    </recommendedName>
</protein>
<reference evidence="3 4" key="1">
    <citation type="submission" date="2018-07" db="EMBL/GenBank/DDBJ databases">
        <title>Dyadobacter roseus sp. nov., isolated from rose rhizosphere soil.</title>
        <authorList>
            <person name="Chen L."/>
        </authorList>
    </citation>
    <scope>NUCLEOTIDE SEQUENCE [LARGE SCALE GENOMIC DNA]</scope>
    <source>
        <strain evidence="3 4">RS19</strain>
    </source>
</reference>
<name>A0A3D8YH18_9BACT</name>
<dbReference type="InterPro" id="IPR023996">
    <property type="entry name" value="TonB-dep_OMP_SusC/RagA"/>
</dbReference>
<dbReference type="EMBL" id="QNUL01000002">
    <property type="protein sequence ID" value="REA63699.1"/>
    <property type="molecule type" value="Genomic_DNA"/>
</dbReference>
<evidence type="ECO:0000313" key="3">
    <source>
        <dbReference type="EMBL" id="REA63699.1"/>
    </source>
</evidence>
<dbReference type="InterPro" id="IPR037066">
    <property type="entry name" value="Plug_dom_sf"/>
</dbReference>
<evidence type="ECO:0000313" key="4">
    <source>
        <dbReference type="Proteomes" id="UP000256373"/>
    </source>
</evidence>
<feature type="signal peptide" evidence="1">
    <location>
        <begin position="1"/>
        <end position="22"/>
    </location>
</feature>
<gene>
    <name evidence="3" type="ORF">DSL64_04500</name>
</gene>
<dbReference type="NCBIfam" id="TIGR04056">
    <property type="entry name" value="OMP_RagA_SusC"/>
    <property type="match status" value="1"/>
</dbReference>
<feature type="domain" description="TonB-dependent receptor plug" evidence="2">
    <location>
        <begin position="55"/>
        <end position="160"/>
    </location>
</feature>
<dbReference type="Gene3D" id="2.170.130.10">
    <property type="entry name" value="TonB-dependent receptor, plug domain"/>
    <property type="match status" value="1"/>
</dbReference>
<dbReference type="InterPro" id="IPR012910">
    <property type="entry name" value="Plug_dom"/>
</dbReference>
<evidence type="ECO:0000256" key="1">
    <source>
        <dbReference type="SAM" id="SignalP"/>
    </source>
</evidence>
<evidence type="ECO:0000259" key="2">
    <source>
        <dbReference type="Pfam" id="PF07715"/>
    </source>
</evidence>
<dbReference type="AlphaFoldDB" id="A0A3D8YH18"/>
<comment type="caution">
    <text evidence="3">The sequence shown here is derived from an EMBL/GenBank/DDBJ whole genome shotgun (WGS) entry which is preliminary data.</text>
</comment>